<sequence length="55" mass="5855">MRMPTPTSSGWGGAPLRIWEHETVDAAVGKVVEVLGSRGHPQALRMLGEAVATSR</sequence>
<keyword evidence="2" id="KW-1185">Reference proteome</keyword>
<name>A0ABT1VEE8_9ACTN</name>
<dbReference type="Proteomes" id="UP001204746">
    <property type="component" value="Unassembled WGS sequence"/>
</dbReference>
<accession>A0ABT1VEE8</accession>
<proteinExistence type="predicted"/>
<dbReference type="RefSeq" id="WP_256656369.1">
    <property type="nucleotide sequence ID" value="NZ_JANIAA010000228.1"/>
</dbReference>
<evidence type="ECO:0000313" key="1">
    <source>
        <dbReference type="EMBL" id="MCQ8195666.1"/>
    </source>
</evidence>
<dbReference type="EMBL" id="JANIAA010000228">
    <property type="protein sequence ID" value="MCQ8195666.1"/>
    <property type="molecule type" value="Genomic_DNA"/>
</dbReference>
<reference evidence="1 2" key="1">
    <citation type="submission" date="2022-07" db="EMBL/GenBank/DDBJ databases">
        <authorList>
            <person name="Phongsopitanun W."/>
            <person name="Tanasupawat S."/>
        </authorList>
    </citation>
    <scope>NUCLEOTIDE SEQUENCE [LARGE SCALE GENOMIC DNA]</scope>
    <source>
        <strain evidence="1 2">RCU-064</strain>
    </source>
</reference>
<organism evidence="1 2">
    <name type="scientific">Streptomyces rugosispiralis</name>
    <dbReference type="NCBI Taxonomy" id="2967341"/>
    <lineage>
        <taxon>Bacteria</taxon>
        <taxon>Bacillati</taxon>
        <taxon>Actinomycetota</taxon>
        <taxon>Actinomycetes</taxon>
        <taxon>Kitasatosporales</taxon>
        <taxon>Streptomycetaceae</taxon>
        <taxon>Streptomyces</taxon>
    </lineage>
</organism>
<comment type="caution">
    <text evidence="1">The sequence shown here is derived from an EMBL/GenBank/DDBJ whole genome shotgun (WGS) entry which is preliminary data.</text>
</comment>
<evidence type="ECO:0000313" key="2">
    <source>
        <dbReference type="Proteomes" id="UP001204746"/>
    </source>
</evidence>
<protein>
    <submittedName>
        <fullName evidence="1">Uncharacterized protein</fullName>
    </submittedName>
</protein>
<gene>
    <name evidence="1" type="ORF">NP777_47190</name>
</gene>